<name>A0A099SXR0_METMT</name>
<dbReference type="OrthoDB" id="2837at2157"/>
<organism evidence="6 7">
    <name type="scientific">Methanococcoides methylutens</name>
    <dbReference type="NCBI Taxonomy" id="2226"/>
    <lineage>
        <taxon>Archaea</taxon>
        <taxon>Methanobacteriati</taxon>
        <taxon>Methanobacteriota</taxon>
        <taxon>Stenosarchaea group</taxon>
        <taxon>Methanomicrobia</taxon>
        <taxon>Methanosarcinales</taxon>
        <taxon>Methanosarcinaceae</taxon>
        <taxon>Methanococcoides</taxon>
    </lineage>
</organism>
<keyword evidence="7" id="KW-1185">Reference proteome</keyword>
<keyword evidence="1" id="KW-0004">4Fe-4S</keyword>
<evidence type="ECO:0000256" key="2">
    <source>
        <dbReference type="ARBA" id="ARBA00022723"/>
    </source>
</evidence>
<keyword evidence="4" id="KW-0411">Iron-sulfur</keyword>
<dbReference type="GO" id="GO:0046872">
    <property type="term" value="F:metal ion binding"/>
    <property type="evidence" value="ECO:0007669"/>
    <property type="project" value="UniProtKB-KW"/>
</dbReference>
<dbReference type="PANTHER" id="PTHR24960">
    <property type="entry name" value="PHOTOSYSTEM I IRON-SULFUR CENTER-RELATED"/>
    <property type="match status" value="1"/>
</dbReference>
<comment type="caution">
    <text evidence="6">The sequence shown here is derived from an EMBL/GenBank/DDBJ whole genome shotgun (WGS) entry which is preliminary data.</text>
</comment>
<feature type="domain" description="4Fe-4S ferredoxin-type" evidence="5">
    <location>
        <begin position="1"/>
        <end position="30"/>
    </location>
</feature>
<gene>
    <name evidence="6" type="ORF">LI82_08035</name>
</gene>
<evidence type="ECO:0000313" key="7">
    <source>
        <dbReference type="Proteomes" id="UP000029859"/>
    </source>
</evidence>
<dbReference type="Gene3D" id="3.30.70.20">
    <property type="match status" value="1"/>
</dbReference>
<dbReference type="InterPro" id="IPR017896">
    <property type="entry name" value="4Fe4S_Fe-S-bd"/>
</dbReference>
<dbReference type="RefSeq" id="WP_048194735.1">
    <property type="nucleotide sequence ID" value="NZ_CAAGSM010000005.1"/>
</dbReference>
<evidence type="ECO:0000259" key="5">
    <source>
        <dbReference type="PROSITE" id="PS51379"/>
    </source>
</evidence>
<dbReference type="SUPFAM" id="SSF54862">
    <property type="entry name" value="4Fe-4S ferredoxins"/>
    <property type="match status" value="1"/>
</dbReference>
<dbReference type="AlphaFoldDB" id="A0A099SXR0"/>
<dbReference type="PROSITE" id="PS51379">
    <property type="entry name" value="4FE4S_FER_2"/>
    <property type="match status" value="2"/>
</dbReference>
<sequence>MVAIVNRDECVGCGVCVDDCPAEAISMDGDNIAVVDADKCTECGICVDSCPSEAISME</sequence>
<dbReference type="GO" id="GO:0016491">
    <property type="term" value="F:oxidoreductase activity"/>
    <property type="evidence" value="ECO:0007669"/>
    <property type="project" value="UniProtKB-ARBA"/>
</dbReference>
<dbReference type="Pfam" id="PF14697">
    <property type="entry name" value="Fer4_21"/>
    <property type="match status" value="1"/>
</dbReference>
<keyword evidence="3" id="KW-0408">Iron</keyword>
<dbReference type="Proteomes" id="UP000029859">
    <property type="component" value="Unassembled WGS sequence"/>
</dbReference>
<dbReference type="GO" id="GO:0051539">
    <property type="term" value="F:4 iron, 4 sulfur cluster binding"/>
    <property type="evidence" value="ECO:0007669"/>
    <property type="project" value="UniProtKB-KW"/>
</dbReference>
<feature type="domain" description="4Fe-4S ferredoxin-type" evidence="5">
    <location>
        <begin position="31"/>
        <end position="58"/>
    </location>
</feature>
<keyword evidence="2" id="KW-0479">Metal-binding</keyword>
<dbReference type="PROSITE" id="PS00198">
    <property type="entry name" value="4FE4S_FER_1"/>
    <property type="match status" value="1"/>
</dbReference>
<dbReference type="InterPro" id="IPR050157">
    <property type="entry name" value="PSI_iron-sulfur_center"/>
</dbReference>
<evidence type="ECO:0000313" key="6">
    <source>
        <dbReference type="EMBL" id="KGK97720.1"/>
    </source>
</evidence>
<evidence type="ECO:0000256" key="1">
    <source>
        <dbReference type="ARBA" id="ARBA00022485"/>
    </source>
</evidence>
<dbReference type="InterPro" id="IPR017900">
    <property type="entry name" value="4Fe4S_Fe_S_CS"/>
</dbReference>
<reference evidence="6 7" key="1">
    <citation type="submission" date="2014-09" db="EMBL/GenBank/DDBJ databases">
        <title>Draft genome sequence of an obligately methylotrophic methanogen, Methanococcoides methylutens, isolated from marine sediment.</title>
        <authorList>
            <person name="Guan Y."/>
            <person name="Ngugi D.K."/>
            <person name="Blom J."/>
            <person name="Ali S."/>
            <person name="Ferry J.G."/>
            <person name="Stingl U."/>
        </authorList>
    </citation>
    <scope>NUCLEOTIDE SEQUENCE [LARGE SCALE GENOMIC DNA]</scope>
    <source>
        <strain evidence="6 7">DSM 2657</strain>
    </source>
</reference>
<dbReference type="PANTHER" id="PTHR24960:SF79">
    <property type="entry name" value="PHOTOSYSTEM I IRON-SULFUR CENTER"/>
    <property type="match status" value="1"/>
</dbReference>
<dbReference type="EMBL" id="JRHO01000014">
    <property type="protein sequence ID" value="KGK97720.1"/>
    <property type="molecule type" value="Genomic_DNA"/>
</dbReference>
<protein>
    <submittedName>
        <fullName evidence="6">Ferredoxin</fullName>
    </submittedName>
</protein>
<proteinExistence type="predicted"/>
<accession>A0A099SXR0</accession>
<evidence type="ECO:0000256" key="3">
    <source>
        <dbReference type="ARBA" id="ARBA00023004"/>
    </source>
</evidence>
<evidence type="ECO:0000256" key="4">
    <source>
        <dbReference type="ARBA" id="ARBA00023014"/>
    </source>
</evidence>